<keyword evidence="2" id="KW-1185">Reference proteome</keyword>
<sequence length="369" mass="41038">MPLFVVPSGVACQPVFRNPLSTKNKSHTTVASKVASLDQLGKPGHRLQIKTSEHVWERAIAYVSYKSAGNYPTTAECNNLVDRSASKPAYQQAAALLHAEESIMMIRRPTILTSASSVQDEGRDQVVKILNASLQTRYRNQVAGNIADHLTYESPMDQSVDSQDMIDHAFYPTYIRPCPSMNHGPQTRDKAGYSDFILSKYPHKSGQVAVFEFKTFWNYTTEMILGHIYKDKVFITANSDRFQWQLPPGEGSPVAHELLKQVYGEHVFMGVDVSFFTNCDICFIAVTTKEPDRIPVGSYHDVMVLSSPKKWTDPSLHAALTGLSFMAIDASDFVPPKSMADLLCPANERISLGVAPSQKVKDILQEYGL</sequence>
<dbReference type="Proteomes" id="UP001163828">
    <property type="component" value="Unassembled WGS sequence"/>
</dbReference>
<comment type="caution">
    <text evidence="1">The sequence shown here is derived from an EMBL/GenBank/DDBJ whole genome shotgun (WGS) entry which is preliminary data.</text>
</comment>
<proteinExistence type="predicted"/>
<protein>
    <recommendedName>
        <fullName evidence="3">Fungal-type protein kinase domain-containing protein</fullName>
    </recommendedName>
</protein>
<evidence type="ECO:0008006" key="3">
    <source>
        <dbReference type="Google" id="ProtNLM"/>
    </source>
</evidence>
<evidence type="ECO:0000313" key="2">
    <source>
        <dbReference type="Proteomes" id="UP001163828"/>
    </source>
</evidence>
<name>A0ABQ8QNN5_9AGAR</name>
<dbReference type="EMBL" id="MU790527">
    <property type="protein sequence ID" value="KAJ4000112.1"/>
    <property type="molecule type" value="Genomic_DNA"/>
</dbReference>
<reference evidence="1" key="1">
    <citation type="submission" date="2022-08" db="EMBL/GenBank/DDBJ databases">
        <authorList>
            <consortium name="DOE Joint Genome Institute"/>
            <person name="Min B."/>
            <person name="Riley R."/>
            <person name="Sierra-Patev S."/>
            <person name="Naranjo-Ortiz M."/>
            <person name="Looney B."/>
            <person name="Konkel Z."/>
            <person name="Slot J.C."/>
            <person name="Sakamoto Y."/>
            <person name="Steenwyk J.L."/>
            <person name="Rokas A."/>
            <person name="Carro J."/>
            <person name="Camarero S."/>
            <person name="Ferreira P."/>
            <person name="Molpeceres G."/>
            <person name="Ruiz-Duenas F.J."/>
            <person name="Serrano A."/>
            <person name="Henrissat B."/>
            <person name="Drula E."/>
            <person name="Hughes K.W."/>
            <person name="Mata J.L."/>
            <person name="Ishikawa N.K."/>
            <person name="Vargas-Isla R."/>
            <person name="Ushijima S."/>
            <person name="Smith C.A."/>
            <person name="Ahrendt S."/>
            <person name="Andreopoulos W."/>
            <person name="He G."/>
            <person name="Labutti K."/>
            <person name="Lipzen A."/>
            <person name="Ng V."/>
            <person name="Sandor L."/>
            <person name="Barry K."/>
            <person name="Martinez A.T."/>
            <person name="Xiao Y."/>
            <person name="Gibbons J.G."/>
            <person name="Terashima K."/>
            <person name="Hibbett D.S."/>
            <person name="Grigoriev I.V."/>
        </authorList>
    </citation>
    <scope>NUCLEOTIDE SEQUENCE</scope>
    <source>
        <strain evidence="1">TFB10827</strain>
    </source>
</reference>
<evidence type="ECO:0000313" key="1">
    <source>
        <dbReference type="EMBL" id="KAJ4000112.1"/>
    </source>
</evidence>
<gene>
    <name evidence="1" type="ORF">F5050DRAFT_707351</name>
</gene>
<organism evidence="1 2">
    <name type="scientific">Lentinula boryana</name>
    <dbReference type="NCBI Taxonomy" id="40481"/>
    <lineage>
        <taxon>Eukaryota</taxon>
        <taxon>Fungi</taxon>
        <taxon>Dikarya</taxon>
        <taxon>Basidiomycota</taxon>
        <taxon>Agaricomycotina</taxon>
        <taxon>Agaricomycetes</taxon>
        <taxon>Agaricomycetidae</taxon>
        <taxon>Agaricales</taxon>
        <taxon>Marasmiineae</taxon>
        <taxon>Omphalotaceae</taxon>
        <taxon>Lentinula</taxon>
    </lineage>
</organism>
<accession>A0ABQ8QNN5</accession>